<dbReference type="PANTHER" id="PTHR30032">
    <property type="entry name" value="N-ACETYLMURAMOYL-L-ALANINE AMIDASE-RELATED"/>
    <property type="match status" value="1"/>
</dbReference>
<protein>
    <submittedName>
        <fullName evidence="3">Stage II sporulation protein D</fullName>
    </submittedName>
</protein>
<accession>A0A919VEY8</accession>
<keyword evidence="1" id="KW-0472">Membrane</keyword>
<gene>
    <name evidence="3" type="primary">spoIIC</name>
    <name evidence="3" type="ORF">CPJCM30710_23500</name>
</gene>
<dbReference type="PANTHER" id="PTHR30032:SF4">
    <property type="entry name" value="AMIDASE ENHANCER"/>
    <property type="match status" value="1"/>
</dbReference>
<comment type="caution">
    <text evidence="3">The sequence shown here is derived from an EMBL/GenBank/DDBJ whole genome shotgun (WGS) entry which is preliminary data.</text>
</comment>
<feature type="transmembrane region" description="Helical" evidence="1">
    <location>
        <begin position="12"/>
        <end position="33"/>
    </location>
</feature>
<keyword evidence="4" id="KW-1185">Reference proteome</keyword>
<feature type="domain" description="Sporulation stage II protein D amidase enhancer LytB N-terminal" evidence="2">
    <location>
        <begin position="68"/>
        <end position="173"/>
    </location>
</feature>
<dbReference type="Proteomes" id="UP000679179">
    <property type="component" value="Unassembled WGS sequence"/>
</dbReference>
<dbReference type="RefSeq" id="WP_212904375.1">
    <property type="nucleotide sequence ID" value="NZ_BOPZ01000020.1"/>
</dbReference>
<sequence>MRYELNKYKRFVKIVLIVFCLSLILPMFVVLIFSKSDFGKKFENVKRFIVKENEINKNKVDFNKIKVYNSKLNTIQEIPLEDYIYGVVAAEMPVSFEIEALKAQAVAARTFAITKILTPCPQANGGDVCSTTHCQVYVDKNERIRLWENGKGQENWNKIVQAVSDTKDMVLSYYGELVMYPQFFSISSGKTENSEAVFSQSVPYLKSVDSPGEEIAPKFKSSKTVSYGEFVGIVNNAYYQANLNKANIKSQVKILGRNTGGTVSEVALGNVRIKGTDFRKLFSLNSANFNIQFNLKGVTINCIGYGHDVGLSQWGANVMAKNGNKFNEILTHYYTGVKIVYIEDVNTKGK</sequence>
<dbReference type="GO" id="GO:0030435">
    <property type="term" value="P:sporulation resulting in formation of a cellular spore"/>
    <property type="evidence" value="ECO:0007669"/>
    <property type="project" value="InterPro"/>
</dbReference>
<evidence type="ECO:0000313" key="3">
    <source>
        <dbReference type="EMBL" id="GIM29684.1"/>
    </source>
</evidence>
<name>A0A919VEY8_9CLOT</name>
<dbReference type="NCBIfam" id="TIGR02669">
    <property type="entry name" value="SpoIID_LytB"/>
    <property type="match status" value="1"/>
</dbReference>
<dbReference type="NCBIfam" id="TIGR02870">
    <property type="entry name" value="spore_II_D"/>
    <property type="match status" value="1"/>
</dbReference>
<evidence type="ECO:0000256" key="1">
    <source>
        <dbReference type="SAM" id="Phobius"/>
    </source>
</evidence>
<dbReference type="InterPro" id="IPR014225">
    <property type="entry name" value="Spore_II_D_firmicutes"/>
</dbReference>
<organism evidence="3 4">
    <name type="scientific">Clostridium polyendosporum</name>
    <dbReference type="NCBI Taxonomy" id="69208"/>
    <lineage>
        <taxon>Bacteria</taxon>
        <taxon>Bacillati</taxon>
        <taxon>Bacillota</taxon>
        <taxon>Clostridia</taxon>
        <taxon>Eubacteriales</taxon>
        <taxon>Clostridiaceae</taxon>
        <taxon>Clostridium</taxon>
    </lineage>
</organism>
<evidence type="ECO:0000259" key="2">
    <source>
        <dbReference type="Pfam" id="PF08486"/>
    </source>
</evidence>
<keyword evidence="1" id="KW-1133">Transmembrane helix</keyword>
<dbReference type="InterPro" id="IPR013486">
    <property type="entry name" value="SpoIID/LytB"/>
</dbReference>
<dbReference type="InterPro" id="IPR013693">
    <property type="entry name" value="SpoIID/LytB_N"/>
</dbReference>
<reference evidence="3" key="1">
    <citation type="submission" date="2021-03" db="EMBL/GenBank/DDBJ databases">
        <title>Taxonomic study of Clostridium polyendosporum from meadow-gley soil under rice.</title>
        <authorList>
            <person name="Kobayashi H."/>
            <person name="Tanizawa Y."/>
            <person name="Yagura M."/>
        </authorList>
    </citation>
    <scope>NUCLEOTIDE SEQUENCE</scope>
    <source>
        <strain evidence="3">JCM 30710</strain>
    </source>
</reference>
<dbReference type="AlphaFoldDB" id="A0A919VEY8"/>
<dbReference type="EMBL" id="BOPZ01000020">
    <property type="protein sequence ID" value="GIM29684.1"/>
    <property type="molecule type" value="Genomic_DNA"/>
</dbReference>
<dbReference type="GO" id="GO:0030288">
    <property type="term" value="C:outer membrane-bounded periplasmic space"/>
    <property type="evidence" value="ECO:0007669"/>
    <property type="project" value="TreeGrafter"/>
</dbReference>
<dbReference type="Pfam" id="PF08486">
    <property type="entry name" value="SpoIID"/>
    <property type="match status" value="1"/>
</dbReference>
<evidence type="ECO:0000313" key="4">
    <source>
        <dbReference type="Proteomes" id="UP000679179"/>
    </source>
</evidence>
<proteinExistence type="predicted"/>
<keyword evidence="1" id="KW-0812">Transmembrane</keyword>
<dbReference type="InterPro" id="IPR051922">
    <property type="entry name" value="Bact_Sporulation_Assoc"/>
</dbReference>